<evidence type="ECO:0000313" key="4">
    <source>
        <dbReference type="Proteomes" id="UP000011991"/>
    </source>
</evidence>
<evidence type="ECO:0000256" key="1">
    <source>
        <dbReference type="SAM" id="MobiDB-lite"/>
    </source>
</evidence>
<evidence type="ECO:0000259" key="2">
    <source>
        <dbReference type="Pfam" id="PF06114"/>
    </source>
</evidence>
<keyword evidence="4" id="KW-1185">Reference proteome</keyword>
<feature type="region of interest" description="Disordered" evidence="1">
    <location>
        <begin position="175"/>
        <end position="201"/>
    </location>
</feature>
<protein>
    <submittedName>
        <fullName evidence="3">Protein containing DUF955</fullName>
    </submittedName>
</protein>
<gene>
    <name evidence="3" type="ORF">RMSM_07376</name>
</gene>
<evidence type="ECO:0000313" key="3">
    <source>
        <dbReference type="EMBL" id="EMI15696.1"/>
    </source>
</evidence>
<comment type="caution">
    <text evidence="3">The sequence shown here is derived from an EMBL/GenBank/DDBJ whole genome shotgun (WGS) entry which is preliminary data.</text>
</comment>
<dbReference type="OrthoDB" id="581382at2"/>
<dbReference type="Pfam" id="PF06114">
    <property type="entry name" value="Peptidase_M78"/>
    <property type="match status" value="1"/>
</dbReference>
<organism evidence="3 4">
    <name type="scientific">Rhodopirellula maiorica SM1</name>
    <dbReference type="NCBI Taxonomy" id="1265738"/>
    <lineage>
        <taxon>Bacteria</taxon>
        <taxon>Pseudomonadati</taxon>
        <taxon>Planctomycetota</taxon>
        <taxon>Planctomycetia</taxon>
        <taxon>Pirellulales</taxon>
        <taxon>Pirellulaceae</taxon>
        <taxon>Novipirellula</taxon>
    </lineage>
</organism>
<name>M5R9H1_9BACT</name>
<feature type="non-terminal residue" evidence="3">
    <location>
        <position position="201"/>
    </location>
</feature>
<reference evidence="3 4" key="1">
    <citation type="journal article" date="2013" name="Mar. Genomics">
        <title>Expression of sulfatases in Rhodopirellula baltica and the diversity of sulfatases in the genus Rhodopirellula.</title>
        <authorList>
            <person name="Wegner C.E."/>
            <person name="Richter-Heitmann T."/>
            <person name="Klindworth A."/>
            <person name="Klockow C."/>
            <person name="Richter M."/>
            <person name="Achstetter T."/>
            <person name="Glockner F.O."/>
            <person name="Harder J."/>
        </authorList>
    </citation>
    <scope>NUCLEOTIDE SEQUENCE [LARGE SCALE GENOMIC DNA]</scope>
    <source>
        <strain evidence="3 4">SM1</strain>
    </source>
</reference>
<feature type="domain" description="IrrE N-terminal-like" evidence="2">
    <location>
        <begin position="95"/>
        <end position="172"/>
    </location>
</feature>
<dbReference type="AlphaFoldDB" id="M5R9H1"/>
<sequence length="201" mass="23509">MTRRGMGKYGVNFITPQQMDFEVQQLMTEFGNAQRQIIEPPIPIDDIVELYLKLDFEIIDAKELFQVDGVFGALWVEEEKIGIDQSLDPHENPQMLGRYHFTLAHEVGHWRLHRRKFQKRVVTQTSLLPNDPNRPNYICRAGDDDPIEFQADMFAAMLMMPEAMVRRVWHSQTEHGDPMSLDEIRDDSSPDLQAEIERRLK</sequence>
<dbReference type="Gene3D" id="1.10.10.2910">
    <property type="match status" value="1"/>
</dbReference>
<accession>M5R9H1</accession>
<proteinExistence type="predicted"/>
<dbReference type="RefSeq" id="WP_008708442.1">
    <property type="nucleotide sequence ID" value="NZ_ANOG01001051.1"/>
</dbReference>
<dbReference type="InterPro" id="IPR010359">
    <property type="entry name" value="IrrE_HExxH"/>
</dbReference>
<dbReference type="Proteomes" id="UP000011991">
    <property type="component" value="Unassembled WGS sequence"/>
</dbReference>
<dbReference type="EMBL" id="ANOG01001051">
    <property type="protein sequence ID" value="EMI15696.1"/>
    <property type="molecule type" value="Genomic_DNA"/>
</dbReference>
<feature type="compositionally biased region" description="Basic and acidic residues" evidence="1">
    <location>
        <begin position="175"/>
        <end position="188"/>
    </location>
</feature>